<keyword evidence="5 10" id="KW-1278">Translocase</keyword>
<keyword evidence="14" id="KW-1185">Reference proteome</keyword>
<organism evidence="13 14">
    <name type="scientific">Thiocystis violascens (strain ATCC 17096 / DSM 198 / 6111)</name>
    <name type="common">Chromatium violascens</name>
    <dbReference type="NCBI Taxonomy" id="765911"/>
    <lineage>
        <taxon>Bacteria</taxon>
        <taxon>Pseudomonadati</taxon>
        <taxon>Pseudomonadota</taxon>
        <taxon>Gammaproteobacteria</taxon>
        <taxon>Chromatiales</taxon>
        <taxon>Chromatiaceae</taxon>
        <taxon>Thiocystis</taxon>
    </lineage>
</organism>
<dbReference type="Proteomes" id="UP000006062">
    <property type="component" value="Chromosome"/>
</dbReference>
<keyword evidence="13" id="KW-0830">Ubiquinone</keyword>
<dbReference type="STRING" id="765911.Thivi_3179"/>
<dbReference type="InterPro" id="IPR017900">
    <property type="entry name" value="4Fe4S_Fe_S_CS"/>
</dbReference>
<evidence type="ECO:0000256" key="5">
    <source>
        <dbReference type="ARBA" id="ARBA00022967"/>
    </source>
</evidence>
<feature type="binding site" evidence="10">
    <location>
        <position position="49"/>
    </location>
    <ligand>
        <name>[4Fe-4S] cluster</name>
        <dbReference type="ChEBI" id="CHEBI:49883"/>
        <label>1</label>
    </ligand>
</feature>
<evidence type="ECO:0000256" key="9">
    <source>
        <dbReference type="ARBA" id="ARBA00023136"/>
    </source>
</evidence>
<dbReference type="RefSeq" id="WP_014779469.1">
    <property type="nucleotide sequence ID" value="NC_018012.1"/>
</dbReference>
<dbReference type="EC" id="7.-.-.-" evidence="10"/>
<dbReference type="Gene3D" id="3.30.70.20">
    <property type="match status" value="2"/>
</dbReference>
<comment type="subunit">
    <text evidence="10">The complex is composed of six subunits: RnfA, RnfB, RnfC, RnfD, RnfE and RnfG.</text>
</comment>
<evidence type="ECO:0000256" key="10">
    <source>
        <dbReference type="HAMAP-Rule" id="MF_00463"/>
    </source>
</evidence>
<dbReference type="GO" id="GO:0022900">
    <property type="term" value="P:electron transport chain"/>
    <property type="evidence" value="ECO:0007669"/>
    <property type="project" value="UniProtKB-UniRule"/>
</dbReference>
<name>I3YDI8_THIV6</name>
<keyword evidence="4 10" id="KW-0677">Repeat</keyword>
<evidence type="ECO:0000256" key="4">
    <source>
        <dbReference type="ARBA" id="ARBA00022737"/>
    </source>
</evidence>
<keyword evidence="2 10" id="KW-0004">4Fe-4S</keyword>
<evidence type="ECO:0000256" key="7">
    <source>
        <dbReference type="ARBA" id="ARBA00023004"/>
    </source>
</evidence>
<dbReference type="KEGG" id="tvi:Thivi_3179"/>
<dbReference type="Gene3D" id="1.10.15.40">
    <property type="entry name" value="Electron transport complex subunit B, putative Fe-S cluster"/>
    <property type="match status" value="1"/>
</dbReference>
<evidence type="ECO:0000256" key="1">
    <source>
        <dbReference type="ARBA" id="ARBA00022448"/>
    </source>
</evidence>
<dbReference type="PROSITE" id="PS00198">
    <property type="entry name" value="4FE4S_FER_1"/>
    <property type="match status" value="1"/>
</dbReference>
<comment type="cofactor">
    <cofactor evidence="10">
        <name>[4Fe-4S] cluster</name>
        <dbReference type="ChEBI" id="CHEBI:49883"/>
    </cofactor>
    <text evidence="10">Binds 3 [4Fe-4S] clusters.</text>
</comment>
<evidence type="ECO:0000256" key="6">
    <source>
        <dbReference type="ARBA" id="ARBA00022982"/>
    </source>
</evidence>
<evidence type="ECO:0000313" key="14">
    <source>
        <dbReference type="Proteomes" id="UP000006062"/>
    </source>
</evidence>
<protein>
    <recommendedName>
        <fullName evidence="10">Ion-translocating oxidoreductase complex subunit B</fullName>
        <ecNumber evidence="10">7.-.-.-</ecNumber>
    </recommendedName>
    <alternativeName>
        <fullName evidence="10">Rnf electron transport complex subunit B</fullName>
    </alternativeName>
</protein>
<feature type="binding site" evidence="10">
    <location>
        <position position="174"/>
    </location>
    <ligand>
        <name>[4Fe-4S] cluster</name>
        <dbReference type="ChEBI" id="CHEBI:49883"/>
        <label>3</label>
    </ligand>
</feature>
<dbReference type="PANTHER" id="PTHR43560">
    <property type="entry name" value="ION-TRANSLOCATING OXIDOREDUCTASE COMPLEX SUBUNIT B"/>
    <property type="match status" value="1"/>
</dbReference>
<keyword evidence="7 10" id="KW-0408">Iron</keyword>
<dbReference type="GO" id="GO:0051539">
    <property type="term" value="F:4 iron, 4 sulfur cluster binding"/>
    <property type="evidence" value="ECO:0007669"/>
    <property type="project" value="UniProtKB-UniRule"/>
</dbReference>
<feature type="binding site" evidence="10">
    <location>
        <position position="151"/>
    </location>
    <ligand>
        <name>[4Fe-4S] cluster</name>
        <dbReference type="ChEBI" id="CHEBI:49883"/>
        <label>3</label>
    </ligand>
</feature>
<keyword evidence="8 10" id="KW-0411">Iron-sulfur</keyword>
<feature type="binding site" evidence="10">
    <location>
        <position position="74"/>
    </location>
    <ligand>
        <name>[4Fe-4S] cluster</name>
        <dbReference type="ChEBI" id="CHEBI:49883"/>
        <label>1</label>
    </ligand>
</feature>
<dbReference type="GO" id="GO:0005886">
    <property type="term" value="C:plasma membrane"/>
    <property type="evidence" value="ECO:0007669"/>
    <property type="project" value="UniProtKB-SubCell"/>
</dbReference>
<comment type="function">
    <text evidence="10">Part of a membrane-bound complex that couples electron transfer with translocation of ions across the membrane.</text>
</comment>
<feature type="binding site" evidence="10">
    <location>
        <position position="137"/>
    </location>
    <ligand>
        <name>[4Fe-4S] cluster</name>
        <dbReference type="ChEBI" id="CHEBI:49883"/>
        <label>2</label>
    </ligand>
</feature>
<keyword evidence="9 10" id="KW-0472">Membrane</keyword>
<dbReference type="eggNOG" id="COG1141">
    <property type="taxonomic scope" value="Bacteria"/>
</dbReference>
<feature type="binding site" evidence="10">
    <location>
        <position position="171"/>
    </location>
    <ligand>
        <name>[4Fe-4S] cluster</name>
        <dbReference type="ChEBI" id="CHEBI:49883"/>
        <label>3</label>
    </ligand>
</feature>
<dbReference type="SUPFAM" id="SSF54862">
    <property type="entry name" value="4Fe-4S ferredoxins"/>
    <property type="match status" value="1"/>
</dbReference>
<dbReference type="EMBL" id="CP003154">
    <property type="protein sequence ID" value="AFL75056.1"/>
    <property type="molecule type" value="Genomic_DNA"/>
</dbReference>
<dbReference type="Pfam" id="PF00037">
    <property type="entry name" value="Fer4"/>
    <property type="match status" value="1"/>
</dbReference>
<feature type="binding site" evidence="10">
    <location>
        <position position="147"/>
    </location>
    <ligand>
        <name>[4Fe-4S] cluster</name>
        <dbReference type="ChEBI" id="CHEBI:49883"/>
        <label>2</label>
    </ligand>
</feature>
<gene>
    <name evidence="10" type="primary">rnfB</name>
    <name evidence="13" type="ordered locus">Thivi_3179</name>
</gene>
<dbReference type="PROSITE" id="PS51379">
    <property type="entry name" value="4FE4S_FER_2"/>
    <property type="match status" value="2"/>
</dbReference>
<keyword evidence="10" id="KW-1003">Cell membrane</keyword>
<dbReference type="InterPro" id="IPR010207">
    <property type="entry name" value="Elect_transpt_cplx_RnfB/RsxB"/>
</dbReference>
<proteinExistence type="inferred from homology"/>
<feature type="binding site" evidence="10">
    <location>
        <position position="141"/>
    </location>
    <ligand>
        <name>[4Fe-4S] cluster</name>
        <dbReference type="ChEBI" id="CHEBI:49883"/>
        <label>2</label>
    </ligand>
</feature>
<dbReference type="Pfam" id="PF04060">
    <property type="entry name" value="FeS"/>
    <property type="match status" value="1"/>
</dbReference>
<dbReference type="AlphaFoldDB" id="I3YDI8"/>
<dbReference type="InterPro" id="IPR007202">
    <property type="entry name" value="4Fe-4S_dom"/>
</dbReference>
<dbReference type="HOGENOM" id="CLU_053470_0_0_6"/>
<comment type="caution">
    <text evidence="10">Lacks conserved residue(s) required for the propagation of feature annotation.</text>
</comment>
<dbReference type="PANTHER" id="PTHR43560:SF1">
    <property type="entry name" value="ION-TRANSLOCATING OXIDOREDUCTASE COMPLEX SUBUNIT B"/>
    <property type="match status" value="1"/>
</dbReference>
<evidence type="ECO:0000256" key="8">
    <source>
        <dbReference type="ARBA" id="ARBA00023014"/>
    </source>
</evidence>
<accession>I3YDI8</accession>
<feature type="domain" description="4Fe-4S ferredoxin-type" evidence="11">
    <location>
        <begin position="162"/>
        <end position="191"/>
    </location>
</feature>
<comment type="similarity">
    <text evidence="10">Belongs to the 4Fe4S bacterial-type ferredoxin family. RnfB subfamily.</text>
</comment>
<evidence type="ECO:0000256" key="2">
    <source>
        <dbReference type="ARBA" id="ARBA00022485"/>
    </source>
</evidence>
<feature type="domain" description="4Fe-4S" evidence="12">
    <location>
        <begin position="32"/>
        <end position="91"/>
    </location>
</feature>
<keyword evidence="6 10" id="KW-0249">Electron transport</keyword>
<comment type="subcellular location">
    <subcellularLocation>
        <location evidence="10">Cell inner membrane</location>
    </subcellularLocation>
</comment>
<sequence>MAIILTAVGFMTALGLVLAVLLVLANKRLFVFEDPRIDQVEGLLPMANCGACGTAGCRPFAEQLVKGETEPGKCTVNSKSMNQIIADFLGVDLGATEKRVARLACDGGGNVAYVRANYSGLPSCRAAALVAGGGRGCSWGCLGFGDCEVVCGFDALYMNKQGIPVVIEDQCTACGDCVTVCPKDLFSLHPVSHRLWVACMNLEFGDEAEHHCEVACTACGRCVQDSPEGLIDIQDNLAVIDYSKNSLASTVAIERCPTGAIVWLEADGRVIKGRDARKVLRKGALPVV</sequence>
<dbReference type="OrthoDB" id="9781785at2"/>
<dbReference type="PROSITE" id="PS51656">
    <property type="entry name" value="4FE4S"/>
    <property type="match status" value="1"/>
</dbReference>
<dbReference type="GO" id="GO:0009055">
    <property type="term" value="F:electron transfer activity"/>
    <property type="evidence" value="ECO:0007669"/>
    <property type="project" value="InterPro"/>
</dbReference>
<dbReference type="InterPro" id="IPR050395">
    <property type="entry name" value="4Fe4S_Ferredoxin_RnfB"/>
</dbReference>
<dbReference type="InterPro" id="IPR017896">
    <property type="entry name" value="4Fe4S_Fe-S-bd"/>
</dbReference>
<feature type="binding site" evidence="10">
    <location>
        <position position="52"/>
    </location>
    <ligand>
        <name>[4Fe-4S] cluster</name>
        <dbReference type="ChEBI" id="CHEBI:49883"/>
        <label>1</label>
    </ligand>
</feature>
<dbReference type="GO" id="GO:0046872">
    <property type="term" value="F:metal ion binding"/>
    <property type="evidence" value="ECO:0007669"/>
    <property type="project" value="UniProtKB-KW"/>
</dbReference>
<keyword evidence="1 10" id="KW-0813">Transport</keyword>
<evidence type="ECO:0000313" key="13">
    <source>
        <dbReference type="EMBL" id="AFL75056.1"/>
    </source>
</evidence>
<dbReference type="eggNOG" id="COG2878">
    <property type="taxonomic scope" value="Bacteria"/>
</dbReference>
<reference evidence="13 14" key="1">
    <citation type="submission" date="2012-06" db="EMBL/GenBank/DDBJ databases">
        <title>Complete sequence of Thiocystis violascens DSM 198.</title>
        <authorList>
            <consortium name="US DOE Joint Genome Institute"/>
            <person name="Lucas S."/>
            <person name="Han J."/>
            <person name="Lapidus A."/>
            <person name="Cheng J.-F."/>
            <person name="Goodwin L."/>
            <person name="Pitluck S."/>
            <person name="Peters L."/>
            <person name="Ovchinnikova G."/>
            <person name="Teshima H."/>
            <person name="Detter J.C."/>
            <person name="Han C."/>
            <person name="Tapia R."/>
            <person name="Land M."/>
            <person name="Hauser L."/>
            <person name="Kyrpides N."/>
            <person name="Ivanova N."/>
            <person name="Pagani I."/>
            <person name="Vogl K."/>
            <person name="Liu Z."/>
            <person name="Frigaard N.-U."/>
            <person name="Bryant D."/>
            <person name="Woyke T."/>
        </authorList>
    </citation>
    <scope>NUCLEOTIDE SEQUENCE [LARGE SCALE GENOMIC DNA]</scope>
    <source>
        <strain evidence="14">ATCC 17096 / DSM 198 / 6111</strain>
    </source>
</reference>
<evidence type="ECO:0000259" key="11">
    <source>
        <dbReference type="PROSITE" id="PS51379"/>
    </source>
</evidence>
<feature type="region of interest" description="Hydrophobic" evidence="10">
    <location>
        <begin position="1"/>
        <end position="26"/>
    </location>
</feature>
<keyword evidence="3 10" id="KW-0479">Metal-binding</keyword>
<feature type="binding site" evidence="10">
    <location>
        <position position="177"/>
    </location>
    <ligand>
        <name>[4Fe-4S] cluster</name>
        <dbReference type="ChEBI" id="CHEBI:49883"/>
        <label>3</label>
    </ligand>
</feature>
<evidence type="ECO:0000259" key="12">
    <source>
        <dbReference type="PROSITE" id="PS51656"/>
    </source>
</evidence>
<evidence type="ECO:0000256" key="3">
    <source>
        <dbReference type="ARBA" id="ARBA00022723"/>
    </source>
</evidence>
<feature type="domain" description="4Fe-4S ferredoxin-type" evidence="11">
    <location>
        <begin position="206"/>
        <end position="236"/>
    </location>
</feature>
<feature type="binding site" evidence="10">
    <location>
        <position position="181"/>
    </location>
    <ligand>
        <name>[4Fe-4S] cluster</name>
        <dbReference type="ChEBI" id="CHEBI:49883"/>
        <label>2</label>
    </ligand>
</feature>
<feature type="binding site" evidence="10">
    <location>
        <position position="57"/>
    </location>
    <ligand>
        <name>[4Fe-4S] cluster</name>
        <dbReference type="ChEBI" id="CHEBI:49883"/>
        <label>1</label>
    </ligand>
</feature>
<keyword evidence="10" id="KW-0997">Cell inner membrane</keyword>
<dbReference type="HAMAP" id="MF_00463">
    <property type="entry name" value="RsxB_RnfB"/>
    <property type="match status" value="1"/>
</dbReference>